<keyword evidence="1 2" id="KW-0694">RNA-binding</keyword>
<dbReference type="EMBL" id="KZ819662">
    <property type="protein sequence ID" value="PWN30833.1"/>
    <property type="molecule type" value="Genomic_DNA"/>
</dbReference>
<evidence type="ECO:0000256" key="3">
    <source>
        <dbReference type="SAM" id="MobiDB-lite"/>
    </source>
</evidence>
<evidence type="ECO:0000256" key="1">
    <source>
        <dbReference type="ARBA" id="ARBA00022884"/>
    </source>
</evidence>
<feature type="compositionally biased region" description="Low complexity" evidence="3">
    <location>
        <begin position="786"/>
        <end position="808"/>
    </location>
</feature>
<dbReference type="GO" id="GO:1990904">
    <property type="term" value="C:ribonucleoprotein complex"/>
    <property type="evidence" value="ECO:0007669"/>
    <property type="project" value="InterPro"/>
</dbReference>
<feature type="compositionally biased region" description="Polar residues" evidence="3">
    <location>
        <begin position="419"/>
        <end position="434"/>
    </location>
</feature>
<dbReference type="SMART" id="SM00715">
    <property type="entry name" value="LA"/>
    <property type="match status" value="1"/>
</dbReference>
<dbReference type="RefSeq" id="XP_025365445.1">
    <property type="nucleotide sequence ID" value="XM_025507860.1"/>
</dbReference>
<dbReference type="STRING" id="1569628.A0A316V3Q9"/>
<accession>A0A316V3Q9</accession>
<feature type="compositionally biased region" description="Low complexity" evidence="3">
    <location>
        <begin position="31"/>
        <end position="44"/>
    </location>
</feature>
<feature type="region of interest" description="Disordered" evidence="3">
    <location>
        <begin position="227"/>
        <end position="276"/>
    </location>
</feature>
<keyword evidence="6" id="KW-1185">Reference proteome</keyword>
<feature type="compositionally biased region" description="Polar residues" evidence="3">
    <location>
        <begin position="1254"/>
        <end position="1270"/>
    </location>
</feature>
<dbReference type="SUPFAM" id="SSF46785">
    <property type="entry name" value="Winged helix' DNA-binding domain"/>
    <property type="match status" value="1"/>
</dbReference>
<feature type="compositionally biased region" description="Polar residues" evidence="3">
    <location>
        <begin position="227"/>
        <end position="250"/>
    </location>
</feature>
<feature type="compositionally biased region" description="Polar residues" evidence="3">
    <location>
        <begin position="265"/>
        <end position="276"/>
    </location>
</feature>
<dbReference type="PRINTS" id="PR00302">
    <property type="entry name" value="LUPUSLA"/>
</dbReference>
<dbReference type="Pfam" id="PF05383">
    <property type="entry name" value="La"/>
    <property type="match status" value="1"/>
</dbReference>
<dbReference type="InterPro" id="IPR036388">
    <property type="entry name" value="WH-like_DNA-bd_sf"/>
</dbReference>
<feature type="compositionally biased region" description="Low complexity" evidence="3">
    <location>
        <begin position="174"/>
        <end position="190"/>
    </location>
</feature>
<feature type="compositionally biased region" description="Polar residues" evidence="3">
    <location>
        <begin position="988"/>
        <end position="1005"/>
    </location>
</feature>
<feature type="compositionally biased region" description="Basic and acidic residues" evidence="3">
    <location>
        <begin position="361"/>
        <end position="375"/>
    </location>
</feature>
<feature type="compositionally biased region" description="Low complexity" evidence="3">
    <location>
        <begin position="1275"/>
        <end position="1289"/>
    </location>
</feature>
<dbReference type="InterPro" id="IPR036390">
    <property type="entry name" value="WH_DNA-bd_sf"/>
</dbReference>
<feature type="compositionally biased region" description="Basic residues" evidence="3">
    <location>
        <begin position="621"/>
        <end position="633"/>
    </location>
</feature>
<feature type="compositionally biased region" description="Low complexity" evidence="3">
    <location>
        <begin position="151"/>
        <end position="163"/>
    </location>
</feature>
<dbReference type="CDD" id="cd07323">
    <property type="entry name" value="LAM"/>
    <property type="match status" value="1"/>
</dbReference>
<feature type="compositionally biased region" description="Gly residues" evidence="3">
    <location>
        <begin position="1180"/>
        <end position="1190"/>
    </location>
</feature>
<dbReference type="PROSITE" id="PS50961">
    <property type="entry name" value="HTH_LA"/>
    <property type="match status" value="1"/>
</dbReference>
<evidence type="ECO:0000259" key="4">
    <source>
        <dbReference type="PROSITE" id="PS50961"/>
    </source>
</evidence>
<evidence type="ECO:0000313" key="6">
    <source>
        <dbReference type="Proteomes" id="UP000245884"/>
    </source>
</evidence>
<dbReference type="Proteomes" id="UP000245884">
    <property type="component" value="Unassembled WGS sequence"/>
</dbReference>
<dbReference type="InterPro" id="IPR006630">
    <property type="entry name" value="La_HTH"/>
</dbReference>
<feature type="region of interest" description="Disordered" evidence="3">
    <location>
        <begin position="23"/>
        <end position="215"/>
    </location>
</feature>
<feature type="compositionally biased region" description="Low complexity" evidence="3">
    <location>
        <begin position="402"/>
        <end position="418"/>
    </location>
</feature>
<protein>
    <recommendedName>
        <fullName evidence="4">HTH La-type RNA-binding domain-containing protein</fullName>
    </recommendedName>
</protein>
<feature type="compositionally biased region" description="Low complexity" evidence="3">
    <location>
        <begin position="1159"/>
        <end position="1179"/>
    </location>
</feature>
<sequence>MWSNVGGGKPQMSYADLLRKAKEAKMGDVEASSPASGTSAATSSRPNAGPSFLVSPSPVRPGVNSTPPAKTVPTFPAAMPRPTFSSPIKAPLAIASATPPRPSQVNGAAKGLHDPTPAEQKPPLIADDKAVKPTALPSLSNNIWELRRQQRAAASAQAQTAPPAGRPASSPYTSSEAPARANAAVPAASSTKTEEISDAAKDAPYAASDETAGGSIGKAVAVASNATKMETRAQTPSQTPGSTKPRSSSDAADVVERLRSPLTPSPTKATEPLSSLQAVKIKPRDYDDAWLSRVALINEGHHKIAKEAVTAARADSDGERKPAWGKAVRGGALASPVPLPEDAPSAVDAKSPPPTTAAKGLEIKTDKGAKSDAASDKTLPPPLVFSAQEKSNWPSLDEAEKSSTASTTQSTPAQQHATVSTGSSTPGSAVSTGSGLEAIKGLQIRSGSGQRKAGKQWVEIVPEITHASPLPARKGVSASKGKKASRSSGSAERLSKDETKSEQASGSVDKTSSGSGWDEEPSTKTTVIEPSSDSWDEPHHGIALAGRKPSPESPNRQSKSSSKRRDEAAQVSSPVTIHTRPRLPSVPTHFNSDGSFSPSRLRREEDADGWRSAQQEETPTRGKKAGNRGRSGLHRSSPTKSSVALPATIDHAGLGASTSSPVRSQPSHAARYDNGIVQRSATDAPQSSWDQCTTFYEPGPPTMSLNHGLIPGPHPFSSPDDIPRWDPMFYDGARFWPAVPMHMHGHLMHHEHHHQGEGDQTSFPSAPPAPGQPQYWQPDAQGEQRPPLTAPAQGQPATPAPAPSAHLAGPMMDVPAAAMQLVTQVEYYLSERNLSGDVFLRSQMEPAAGWLPLSLIASFRRLRSMCDDLGVSLEHPEVKGRLLHSYHVELDEEGRRIRKRHEWEKWLPPPPGPPPSGLINSVPTHHSSMPPMPVSYSYEGPGGPFPFAVYTPRPEEMASGPIPPHPPSIPFYPSQPHYHSPHPANIYSAAQPNMTPTTPSSSALSYPNMISAPPPGMHASGRPTPHRLGSWQDPIPLHYDFHDGLYSPVAPDAGNLAMTGGNQHPQQQQQQQPTASRAYYQAQPYHQQQMPHTVDGSTPATRRYPDSNTSNDARQLAPAVVLGRGSSDSTPSGGALPPHPHSHRAPPGASLERQVSQQTDATNATTATSAISSSSSGEMAGLGLGLGGGAVDDTRRPSVTTSATTATSQSEGSATSMSPDAQAKMQAKTSPSDTPLKGKSKTSATKAGVAAGQKATQVSPEMSHQQSNGEGSALAAKHPSVASHSAHSSHTGEESEDDCLGIVAAEGLGGLVEANAK</sequence>
<feature type="compositionally biased region" description="Low complexity" evidence="3">
    <location>
        <begin position="1198"/>
        <end position="1216"/>
    </location>
</feature>
<feature type="compositionally biased region" description="Low complexity" evidence="3">
    <location>
        <begin position="971"/>
        <end position="983"/>
    </location>
</feature>
<feature type="region of interest" description="Disordered" evidence="3">
    <location>
        <begin position="956"/>
        <end position="1031"/>
    </location>
</feature>
<dbReference type="Gene3D" id="1.10.10.10">
    <property type="entry name" value="Winged helix-like DNA-binding domain superfamily/Winged helix DNA-binding domain"/>
    <property type="match status" value="1"/>
</dbReference>
<evidence type="ECO:0000256" key="2">
    <source>
        <dbReference type="PROSITE-ProRule" id="PRU00332"/>
    </source>
</evidence>
<dbReference type="OrthoDB" id="340227at2759"/>
<gene>
    <name evidence="5" type="ORF">BDZ90DRAFT_25569</name>
</gene>
<dbReference type="GO" id="GO:0005634">
    <property type="term" value="C:nucleus"/>
    <property type="evidence" value="ECO:0007669"/>
    <property type="project" value="InterPro"/>
</dbReference>
<feature type="region of interest" description="Disordered" evidence="3">
    <location>
        <begin position="463"/>
        <end position="644"/>
    </location>
</feature>
<feature type="region of interest" description="Disordered" evidence="3">
    <location>
        <begin position="1052"/>
        <end position="1299"/>
    </location>
</feature>
<feature type="region of interest" description="Disordered" evidence="3">
    <location>
        <begin position="748"/>
        <end position="808"/>
    </location>
</feature>
<evidence type="ECO:0000313" key="5">
    <source>
        <dbReference type="EMBL" id="PWN30833.1"/>
    </source>
</evidence>
<dbReference type="InterPro" id="IPR002344">
    <property type="entry name" value="Lupus_La"/>
</dbReference>
<feature type="compositionally biased region" description="Polar residues" evidence="3">
    <location>
        <begin position="502"/>
        <end position="515"/>
    </location>
</feature>
<name>A0A316V3Q9_9BASI</name>
<proteinExistence type="predicted"/>
<feature type="region of interest" description="Disordered" evidence="3">
    <location>
        <begin position="310"/>
        <end position="434"/>
    </location>
</feature>
<dbReference type="GO" id="GO:0003723">
    <property type="term" value="F:RNA binding"/>
    <property type="evidence" value="ECO:0007669"/>
    <property type="project" value="UniProtKB-UniRule"/>
</dbReference>
<dbReference type="GO" id="GO:0006396">
    <property type="term" value="P:RNA processing"/>
    <property type="evidence" value="ECO:0007669"/>
    <property type="project" value="InterPro"/>
</dbReference>
<organism evidence="5 6">
    <name type="scientific">Jaminaea rosea</name>
    <dbReference type="NCBI Taxonomy" id="1569628"/>
    <lineage>
        <taxon>Eukaryota</taxon>
        <taxon>Fungi</taxon>
        <taxon>Dikarya</taxon>
        <taxon>Basidiomycota</taxon>
        <taxon>Ustilaginomycotina</taxon>
        <taxon>Exobasidiomycetes</taxon>
        <taxon>Microstromatales</taxon>
        <taxon>Microstromatales incertae sedis</taxon>
        <taxon>Jaminaea</taxon>
    </lineage>
</organism>
<feature type="compositionally biased region" description="Basic and acidic residues" evidence="3">
    <location>
        <begin position="192"/>
        <end position="201"/>
    </location>
</feature>
<feature type="compositionally biased region" description="Low complexity" evidence="3">
    <location>
        <begin position="1066"/>
        <end position="1092"/>
    </location>
</feature>
<feature type="compositionally biased region" description="Pro residues" evidence="3">
    <location>
        <begin position="961"/>
        <end position="970"/>
    </location>
</feature>
<feature type="compositionally biased region" description="Polar residues" evidence="3">
    <location>
        <begin position="523"/>
        <end position="533"/>
    </location>
</feature>
<dbReference type="GeneID" id="37029683"/>
<feature type="domain" description="HTH La-type RNA-binding" evidence="4">
    <location>
        <begin position="811"/>
        <end position="909"/>
    </location>
</feature>
<feature type="compositionally biased region" description="Polar residues" evidence="3">
    <location>
        <begin position="588"/>
        <end position="598"/>
    </location>
</feature>
<feature type="compositionally biased region" description="Polar residues" evidence="3">
    <location>
        <begin position="1095"/>
        <end position="1113"/>
    </location>
</feature>
<reference evidence="5 6" key="1">
    <citation type="journal article" date="2018" name="Mol. Biol. Evol.">
        <title>Broad Genomic Sampling Reveals a Smut Pathogenic Ancestry of the Fungal Clade Ustilaginomycotina.</title>
        <authorList>
            <person name="Kijpornyongpan T."/>
            <person name="Mondo S.J."/>
            <person name="Barry K."/>
            <person name="Sandor L."/>
            <person name="Lee J."/>
            <person name="Lipzen A."/>
            <person name="Pangilinan J."/>
            <person name="LaButti K."/>
            <person name="Hainaut M."/>
            <person name="Henrissat B."/>
            <person name="Grigoriev I.V."/>
            <person name="Spatafora J.W."/>
            <person name="Aime M.C."/>
        </authorList>
    </citation>
    <scope>NUCLEOTIDE SEQUENCE [LARGE SCALE GENOMIC DNA]</scope>
    <source>
        <strain evidence="5 6">MCA 5214</strain>
    </source>
</reference>